<dbReference type="RefSeq" id="WP_157300477.1">
    <property type="nucleotide sequence ID" value="NZ_BAAAZB010000006.1"/>
</dbReference>
<dbReference type="GO" id="GO:0006352">
    <property type="term" value="P:DNA-templated transcription initiation"/>
    <property type="evidence" value="ECO:0007669"/>
    <property type="project" value="InterPro"/>
</dbReference>
<dbReference type="InterPro" id="IPR013324">
    <property type="entry name" value="RNA_pol_sigma_r3/r4-like"/>
</dbReference>
<comment type="similarity">
    <text evidence="1">Belongs to the sigma-70 factor family. ECF subfamily.</text>
</comment>
<feature type="domain" description="RNA polymerase sigma-70 region 2" evidence="6">
    <location>
        <begin position="26"/>
        <end position="94"/>
    </location>
</feature>
<dbReference type="GO" id="GO:0016987">
    <property type="term" value="F:sigma factor activity"/>
    <property type="evidence" value="ECO:0007669"/>
    <property type="project" value="UniProtKB-KW"/>
</dbReference>
<evidence type="ECO:0000256" key="2">
    <source>
        <dbReference type="ARBA" id="ARBA00023015"/>
    </source>
</evidence>
<keyword evidence="5" id="KW-0804">Transcription</keyword>
<accession>A0A6N8J9E6</accession>
<evidence type="ECO:0000256" key="3">
    <source>
        <dbReference type="ARBA" id="ARBA00023082"/>
    </source>
</evidence>
<proteinExistence type="inferred from homology"/>
<sequence>MSTVTHIDQRYIEGLLQNDSRIIRQIYEQFADKIKGYIINNSGTGQDAADIFQEALTAIYQQAKHKQLQLTCPFEPFLLLVCKRKWLNELKKRSNDPVTNHSADVYDNVGEDVFAMSEQIAEQEGQTRLFMHAFRQLGEKCREIIQRSLQDEHQEKIAESLGVTYGYLRKKKSECMATLLKIIRSQQ</sequence>
<evidence type="ECO:0000313" key="8">
    <source>
        <dbReference type="Proteomes" id="UP000468388"/>
    </source>
</evidence>
<dbReference type="InterPro" id="IPR013325">
    <property type="entry name" value="RNA_pol_sigma_r2"/>
</dbReference>
<keyword evidence="4" id="KW-0238">DNA-binding</keyword>
<evidence type="ECO:0000256" key="1">
    <source>
        <dbReference type="ARBA" id="ARBA00010641"/>
    </source>
</evidence>
<dbReference type="NCBIfam" id="TIGR02937">
    <property type="entry name" value="sigma70-ECF"/>
    <property type="match status" value="1"/>
</dbReference>
<dbReference type="EMBL" id="WRXO01000003">
    <property type="protein sequence ID" value="MVT41857.1"/>
    <property type="molecule type" value="Genomic_DNA"/>
</dbReference>
<dbReference type="SUPFAM" id="SSF88946">
    <property type="entry name" value="Sigma2 domain of RNA polymerase sigma factors"/>
    <property type="match status" value="1"/>
</dbReference>
<dbReference type="Gene3D" id="1.10.1740.10">
    <property type="match status" value="1"/>
</dbReference>
<keyword evidence="2" id="KW-0805">Transcription regulation</keyword>
<dbReference type="SUPFAM" id="SSF88659">
    <property type="entry name" value="Sigma3 and sigma4 domains of RNA polymerase sigma factors"/>
    <property type="match status" value="1"/>
</dbReference>
<keyword evidence="3" id="KW-0731">Sigma factor</keyword>
<dbReference type="OrthoDB" id="1099849at2"/>
<keyword evidence="8" id="KW-1185">Reference proteome</keyword>
<evidence type="ECO:0000259" key="6">
    <source>
        <dbReference type="Pfam" id="PF04542"/>
    </source>
</evidence>
<dbReference type="GO" id="GO:0003677">
    <property type="term" value="F:DNA binding"/>
    <property type="evidence" value="ECO:0007669"/>
    <property type="project" value="UniProtKB-KW"/>
</dbReference>
<evidence type="ECO:0000313" key="7">
    <source>
        <dbReference type="EMBL" id="MVT41857.1"/>
    </source>
</evidence>
<dbReference type="PANTHER" id="PTHR43133:SF8">
    <property type="entry name" value="RNA POLYMERASE SIGMA FACTOR HI_1459-RELATED"/>
    <property type="match status" value="1"/>
</dbReference>
<reference evidence="7 8" key="1">
    <citation type="submission" date="2019-12" db="EMBL/GenBank/DDBJ databases">
        <title>The draft genomic sequence of strain Chitinophaga oryziterrae JCM 16595.</title>
        <authorList>
            <person name="Zhang X."/>
        </authorList>
    </citation>
    <scope>NUCLEOTIDE SEQUENCE [LARGE SCALE GENOMIC DNA]</scope>
    <source>
        <strain evidence="7 8">JCM 16595</strain>
    </source>
</reference>
<dbReference type="Proteomes" id="UP000468388">
    <property type="component" value="Unassembled WGS sequence"/>
</dbReference>
<dbReference type="Pfam" id="PF04542">
    <property type="entry name" value="Sigma70_r2"/>
    <property type="match status" value="1"/>
</dbReference>
<dbReference type="PANTHER" id="PTHR43133">
    <property type="entry name" value="RNA POLYMERASE ECF-TYPE SIGMA FACTO"/>
    <property type="match status" value="1"/>
</dbReference>
<evidence type="ECO:0000256" key="5">
    <source>
        <dbReference type="ARBA" id="ARBA00023163"/>
    </source>
</evidence>
<evidence type="ECO:0000256" key="4">
    <source>
        <dbReference type="ARBA" id="ARBA00023125"/>
    </source>
</evidence>
<dbReference type="InterPro" id="IPR007627">
    <property type="entry name" value="RNA_pol_sigma70_r2"/>
</dbReference>
<comment type="caution">
    <text evidence="7">The sequence shown here is derived from an EMBL/GenBank/DDBJ whole genome shotgun (WGS) entry which is preliminary data.</text>
</comment>
<organism evidence="7 8">
    <name type="scientific">Chitinophaga oryziterrae</name>
    <dbReference type="NCBI Taxonomy" id="1031224"/>
    <lineage>
        <taxon>Bacteria</taxon>
        <taxon>Pseudomonadati</taxon>
        <taxon>Bacteroidota</taxon>
        <taxon>Chitinophagia</taxon>
        <taxon>Chitinophagales</taxon>
        <taxon>Chitinophagaceae</taxon>
        <taxon>Chitinophaga</taxon>
    </lineage>
</organism>
<dbReference type="InterPro" id="IPR039425">
    <property type="entry name" value="RNA_pol_sigma-70-like"/>
</dbReference>
<protein>
    <submittedName>
        <fullName evidence="7">Sigma-70 family RNA polymerase sigma factor</fullName>
    </submittedName>
</protein>
<gene>
    <name evidence="7" type="ORF">GO495_14800</name>
</gene>
<name>A0A6N8J9E6_9BACT</name>
<dbReference type="InterPro" id="IPR014284">
    <property type="entry name" value="RNA_pol_sigma-70_dom"/>
</dbReference>
<dbReference type="AlphaFoldDB" id="A0A6N8J9E6"/>